<dbReference type="GO" id="GO:0008270">
    <property type="term" value="F:zinc ion binding"/>
    <property type="evidence" value="ECO:0007669"/>
    <property type="project" value="UniProtKB-KW"/>
</dbReference>
<feature type="domain" description="C2H2-type" evidence="7">
    <location>
        <begin position="987"/>
        <end position="1015"/>
    </location>
</feature>
<proteinExistence type="predicted"/>
<dbReference type="GO" id="GO:0005634">
    <property type="term" value="C:nucleus"/>
    <property type="evidence" value="ECO:0007669"/>
    <property type="project" value="InterPro"/>
</dbReference>
<evidence type="ECO:0000256" key="2">
    <source>
        <dbReference type="ARBA" id="ARBA00022454"/>
    </source>
</evidence>
<evidence type="ECO:0000256" key="5">
    <source>
        <dbReference type="ARBA" id="ARBA00022691"/>
    </source>
</evidence>
<feature type="domain" description="Post-SET" evidence="10">
    <location>
        <begin position="1517"/>
        <end position="1533"/>
    </location>
</feature>
<evidence type="ECO:0000313" key="12">
    <source>
        <dbReference type="Proteomes" id="UP001443914"/>
    </source>
</evidence>
<evidence type="ECO:0000256" key="3">
    <source>
        <dbReference type="ARBA" id="ARBA00022603"/>
    </source>
</evidence>
<dbReference type="SMART" id="SM00355">
    <property type="entry name" value="ZnF_C2H2"/>
    <property type="match status" value="4"/>
</dbReference>
<reference evidence="11 12" key="1">
    <citation type="submission" date="2024-03" db="EMBL/GenBank/DDBJ databases">
        <title>WGS assembly of Saponaria officinalis var. Norfolk2.</title>
        <authorList>
            <person name="Jenkins J."/>
            <person name="Shu S."/>
            <person name="Grimwood J."/>
            <person name="Barry K."/>
            <person name="Goodstein D."/>
            <person name="Schmutz J."/>
            <person name="Leebens-Mack J."/>
            <person name="Osbourn A."/>
        </authorList>
    </citation>
    <scope>NUCLEOTIDE SEQUENCE [LARGE SCALE GENOMIC DNA]</scope>
    <source>
        <strain evidence="12">cv. Norfolk2</strain>
        <strain evidence="11">JIC</strain>
        <tissue evidence="11">Leaf</tissue>
    </source>
</reference>
<keyword evidence="4" id="KW-0808">Transferase</keyword>
<dbReference type="InterPro" id="IPR040689">
    <property type="entry name" value="SUVR5_Znf-C2H2_3rpt"/>
</dbReference>
<keyword evidence="12" id="KW-1185">Reference proteome</keyword>
<dbReference type="PANTHER" id="PTHR47325">
    <property type="entry name" value="HISTONE-LYSINE N-METHYLTRANSFERASE SUVR5"/>
    <property type="match status" value="1"/>
</dbReference>
<keyword evidence="3" id="KW-0489">Methyltransferase</keyword>
<dbReference type="EMBL" id="JBDFQZ010000002">
    <property type="protein sequence ID" value="KAK9749927.1"/>
    <property type="molecule type" value="Genomic_DNA"/>
</dbReference>
<dbReference type="GO" id="GO:0005694">
    <property type="term" value="C:chromosome"/>
    <property type="evidence" value="ECO:0007669"/>
    <property type="project" value="UniProtKB-SubCell"/>
</dbReference>
<dbReference type="EMBL" id="JBDFQZ010000002">
    <property type="protein sequence ID" value="KAK9749929.1"/>
    <property type="molecule type" value="Genomic_DNA"/>
</dbReference>
<dbReference type="SMART" id="SM00317">
    <property type="entry name" value="SET"/>
    <property type="match status" value="1"/>
</dbReference>
<dbReference type="EMBL" id="JBDFQZ010000002">
    <property type="protein sequence ID" value="KAK9749930.1"/>
    <property type="molecule type" value="Genomic_DNA"/>
</dbReference>
<dbReference type="Gene3D" id="2.170.270.10">
    <property type="entry name" value="SET domain"/>
    <property type="match status" value="1"/>
</dbReference>
<evidence type="ECO:0008006" key="13">
    <source>
        <dbReference type="Google" id="ProtNLM"/>
    </source>
</evidence>
<keyword evidence="6" id="KW-0479">Metal-binding</keyword>
<dbReference type="InterPro" id="IPR046341">
    <property type="entry name" value="SET_dom_sf"/>
</dbReference>
<dbReference type="PROSITE" id="PS50868">
    <property type="entry name" value="POST_SET"/>
    <property type="match status" value="1"/>
</dbReference>
<evidence type="ECO:0000259" key="7">
    <source>
        <dbReference type="PROSITE" id="PS50157"/>
    </source>
</evidence>
<dbReference type="InterPro" id="IPR003616">
    <property type="entry name" value="Post-SET_dom"/>
</dbReference>
<evidence type="ECO:0000256" key="4">
    <source>
        <dbReference type="ARBA" id="ARBA00022679"/>
    </source>
</evidence>
<dbReference type="EMBL" id="JBDFQZ010000002">
    <property type="protein sequence ID" value="KAK9749926.1"/>
    <property type="molecule type" value="Genomic_DNA"/>
</dbReference>
<keyword evidence="5" id="KW-0949">S-adenosyl-L-methionine</keyword>
<feature type="domain" description="C2H2-type" evidence="7">
    <location>
        <begin position="886"/>
        <end position="909"/>
    </location>
</feature>
<dbReference type="EMBL" id="JBDFQZ010000002">
    <property type="protein sequence ID" value="KAK9749928.1"/>
    <property type="molecule type" value="Genomic_DNA"/>
</dbReference>
<accession>A0AAW1MTV3</accession>
<dbReference type="Pfam" id="PF00856">
    <property type="entry name" value="SET"/>
    <property type="match status" value="1"/>
</dbReference>
<dbReference type="EMBL" id="JBDFQZ010000002">
    <property type="protein sequence ID" value="KAK9749932.1"/>
    <property type="molecule type" value="Genomic_DNA"/>
</dbReference>
<dbReference type="SUPFAM" id="SSF82199">
    <property type="entry name" value="SET domain"/>
    <property type="match status" value="1"/>
</dbReference>
<dbReference type="Pfam" id="PF18868">
    <property type="entry name" value="zf-C2H2_3rep"/>
    <property type="match status" value="1"/>
</dbReference>
<dbReference type="PROSITE" id="PS50157">
    <property type="entry name" value="ZINC_FINGER_C2H2_2"/>
    <property type="match status" value="2"/>
</dbReference>
<evidence type="ECO:0000259" key="9">
    <source>
        <dbReference type="PROSITE" id="PS50867"/>
    </source>
</evidence>
<gene>
    <name evidence="11" type="ORF">RND81_02G160000</name>
</gene>
<keyword evidence="6" id="KW-0862">Zinc</keyword>
<sequence>MELVGCSNILYGEKSRHAQQKSVIEYMDYVESNGSENTKLVSPPDKNVGHVLTNVKVVMGPTQCNFQEKGREPSILEAQQSSNCSLSCEIGENGRKSGNNYDHEDSLEEQRQCREACLDFQTSHVDVNTIDSETLYDNKDAELSISASKWPEHDEALPLWVKWRGKWQAGIKCERADWPLATVKAKPTHGRKSYIVIFFPHSRNYSWADTLLVCAIDELPQPIAHRSHKAGVQLVADLTVARRFILKKLVIGVLNIVDQLPIQMLAENARDVVVWREFAAEASRCKGYPDLGRLLVKLQNMLLPQYINSKWLQHSFHLWAEKCQNAFSADSIELLKEELVESILWSEVSSLRDVDGQRPLGSEWKLWKLEVMKCFSTTASQSGGREPEQPGKNVTENLSRFAPVIISPQVSRKRPKLEIRRAETNNSRMENKSPQKPATVEIDSSFFIGIHNVIADNIVVPSKIELVSQGTPKVTSLGNSVDRWDEVVSETSNAKSVSNKDTQSENVNGVFETKFSASNVKSRQCTAFIEAKGRRCVRWANEGDDYCCAHLLSRVPANSLKMETSPPADAPMCVGTTTAGHQCKRRAVQGSSVCKKHHAKNDGMKSPGSTASFLKRKHDELSDKSEFNTCKDIVIVPEAQQPYEERSITLTTENVGANCSLGMLERFAEEVSGENIETACCVGLGLENSGAICPDSPTRHSLYCDKHLPIWLKRARNGKCRIISKEVFIDLLRTCSSQLQKIRLHEACEIFYKLLKSILSLRNPVPKEIQLQWALSEVSKDMHVADVLLKLVSREKERLHRVWGLDLFNNQQVSSAHAVEQALVPYEQVSSAHANEQALVPFVEKTNNDGTCKCKICSVEFFDDQTLGAHWISNHNKEAQWLFRGYACAICLDSFTNKKVLETHVQERHHAQFVEHCMLIQCVPCGSHFGNSEELWSHVLSVHKERFRQSETRDVYNLSAASHQNSVPIKPPTIEDSSGTQSGDRRFICKFCGLKFDLLPDLGRHHQAAHMGPSALGSRPKKKGLHFYTYRLKSGRLSRPRLKKGLAGASYRLRNTGGIMLKKRLQPPSSQGGGGINMKSHVMDAASVVSLTEAQCSAIAKILCSEAHKTKARPNNHEILSIARIACCKVGLHKSLEQKYGALPERFYLKAAKLCSEHDIQVNWHQEGFNCPRGCKQQEDQNMEVELISTTNECRRLFSSSSISQSDEFEMDECHYVIDSRHFKWKHLQTIFILSDDISFGQEKVPISCVVDKHLIDLLHIPTYSFDGKLVFLPWEGFTYATKSLVDPTCDVNTQNLQLGCSCSQSACSPETCHHVDLFNSDYENAKDINGKSMEGRFPYDDKGRLIIKDDYFVHECNHLCKCEKTCPNRVLQNGVRVKLEVFKTEKKGWAVRSREKILRGTFVCELIGEVLGMHEANRRRIRYGKNSCGYIFDIGTRMKNMRTSIDEQAEYFLDSTRYGNVSRFINHSCSPNLAVNLVLVESMDFPLAHVGLYAKQNIEAGEELTFDYHHQLQPEEGFPCLCKAPNCRGRIW</sequence>
<dbReference type="Pfam" id="PF05033">
    <property type="entry name" value="Pre-SET"/>
    <property type="match status" value="1"/>
</dbReference>
<dbReference type="InterPro" id="IPR001214">
    <property type="entry name" value="SET_dom"/>
</dbReference>
<comment type="caution">
    <text evidence="11">The sequence shown here is derived from an EMBL/GenBank/DDBJ whole genome shotgun (WGS) entry which is preliminary data.</text>
</comment>
<dbReference type="EMBL" id="JBDFQZ010000002">
    <property type="protein sequence ID" value="KAK9749934.1"/>
    <property type="molecule type" value="Genomic_DNA"/>
</dbReference>
<evidence type="ECO:0000259" key="8">
    <source>
        <dbReference type="PROSITE" id="PS50280"/>
    </source>
</evidence>
<comment type="subcellular location">
    <subcellularLocation>
        <location evidence="1">Chromosome</location>
    </subcellularLocation>
</comment>
<dbReference type="Proteomes" id="UP001443914">
    <property type="component" value="Unassembled WGS sequence"/>
</dbReference>
<protein>
    <recommendedName>
        <fullName evidence="13">Histone-lysine N-methyltransferase SUVR5</fullName>
    </recommendedName>
</protein>
<dbReference type="Gene3D" id="3.30.160.60">
    <property type="entry name" value="Classic Zinc Finger"/>
    <property type="match status" value="1"/>
</dbReference>
<dbReference type="InterPro" id="IPR013087">
    <property type="entry name" value="Znf_C2H2_type"/>
</dbReference>
<dbReference type="GO" id="GO:0042054">
    <property type="term" value="F:histone methyltransferase activity"/>
    <property type="evidence" value="ECO:0007669"/>
    <property type="project" value="InterPro"/>
</dbReference>
<dbReference type="EMBL" id="JBDFQZ010000002">
    <property type="protein sequence ID" value="KAK9749931.1"/>
    <property type="molecule type" value="Genomic_DNA"/>
</dbReference>
<dbReference type="PANTHER" id="PTHR47325:SF1">
    <property type="entry name" value="HISTONE-LYSINE N-METHYLTRANSFERASE SUVR5"/>
    <property type="match status" value="1"/>
</dbReference>
<dbReference type="InterPro" id="IPR007728">
    <property type="entry name" value="Pre-SET_dom"/>
</dbReference>
<feature type="domain" description="SET" evidence="8">
    <location>
        <begin position="1378"/>
        <end position="1510"/>
    </location>
</feature>
<dbReference type="PROSITE" id="PS50280">
    <property type="entry name" value="SET"/>
    <property type="match status" value="1"/>
</dbReference>
<dbReference type="PROSITE" id="PS50867">
    <property type="entry name" value="PRE_SET"/>
    <property type="match status" value="1"/>
</dbReference>
<dbReference type="GO" id="GO:0032259">
    <property type="term" value="P:methylation"/>
    <property type="evidence" value="ECO:0007669"/>
    <property type="project" value="UniProtKB-KW"/>
</dbReference>
<dbReference type="SMART" id="SM00468">
    <property type="entry name" value="PreSET"/>
    <property type="match status" value="1"/>
</dbReference>
<evidence type="ECO:0000259" key="10">
    <source>
        <dbReference type="PROSITE" id="PS50868"/>
    </source>
</evidence>
<dbReference type="PROSITE" id="PS00028">
    <property type="entry name" value="ZINC_FINGER_C2H2_1"/>
    <property type="match status" value="2"/>
</dbReference>
<feature type="domain" description="Pre-SET" evidence="9">
    <location>
        <begin position="1299"/>
        <end position="1375"/>
    </location>
</feature>
<evidence type="ECO:0000256" key="6">
    <source>
        <dbReference type="PROSITE-ProRule" id="PRU00042"/>
    </source>
</evidence>
<name>A0AAW1MTV3_SAPOF</name>
<organism evidence="11 12">
    <name type="scientific">Saponaria officinalis</name>
    <name type="common">Common soapwort</name>
    <name type="synonym">Lychnis saponaria</name>
    <dbReference type="NCBI Taxonomy" id="3572"/>
    <lineage>
        <taxon>Eukaryota</taxon>
        <taxon>Viridiplantae</taxon>
        <taxon>Streptophyta</taxon>
        <taxon>Embryophyta</taxon>
        <taxon>Tracheophyta</taxon>
        <taxon>Spermatophyta</taxon>
        <taxon>Magnoliopsida</taxon>
        <taxon>eudicotyledons</taxon>
        <taxon>Gunneridae</taxon>
        <taxon>Pentapetalae</taxon>
        <taxon>Caryophyllales</taxon>
        <taxon>Caryophyllaceae</taxon>
        <taxon>Caryophylleae</taxon>
        <taxon>Saponaria</taxon>
    </lineage>
</organism>
<evidence type="ECO:0000313" key="11">
    <source>
        <dbReference type="EMBL" id="KAK9749928.1"/>
    </source>
</evidence>
<keyword evidence="6" id="KW-0863">Zinc-finger</keyword>
<evidence type="ECO:0000256" key="1">
    <source>
        <dbReference type="ARBA" id="ARBA00004286"/>
    </source>
</evidence>
<dbReference type="EMBL" id="JBDFQZ010000002">
    <property type="protein sequence ID" value="KAK9749933.1"/>
    <property type="molecule type" value="Genomic_DNA"/>
</dbReference>
<keyword evidence="2" id="KW-0158">Chromosome</keyword>